<reference evidence="1 2" key="1">
    <citation type="journal article" date="2015" name="Genome Announc.">
        <title>Draft Genome Sequence of Filamentous Marine Cyanobacterium Lyngbya confervoides Strain BDU141951.</title>
        <authorList>
            <person name="Chandrababunaidu M.M."/>
            <person name="Sen D."/>
            <person name="Tripathy S."/>
        </authorList>
    </citation>
    <scope>NUCLEOTIDE SEQUENCE [LARGE SCALE GENOMIC DNA]</scope>
    <source>
        <strain evidence="1 2">BDU141951</strain>
    </source>
</reference>
<dbReference type="Proteomes" id="UP000031561">
    <property type="component" value="Unassembled WGS sequence"/>
</dbReference>
<dbReference type="AlphaFoldDB" id="A0ABD4T3I7"/>
<proteinExistence type="predicted"/>
<organism evidence="1 2">
    <name type="scientific">Lyngbya confervoides BDU141951</name>
    <dbReference type="NCBI Taxonomy" id="1574623"/>
    <lineage>
        <taxon>Bacteria</taxon>
        <taxon>Bacillati</taxon>
        <taxon>Cyanobacteriota</taxon>
        <taxon>Cyanophyceae</taxon>
        <taxon>Oscillatoriophycideae</taxon>
        <taxon>Oscillatoriales</taxon>
        <taxon>Microcoleaceae</taxon>
        <taxon>Lyngbya</taxon>
    </lineage>
</organism>
<evidence type="ECO:0000313" key="1">
    <source>
        <dbReference type="EMBL" id="MCM1983144.1"/>
    </source>
</evidence>
<comment type="caution">
    <text evidence="1">The sequence shown here is derived from an EMBL/GenBank/DDBJ whole genome shotgun (WGS) entry which is preliminary data.</text>
</comment>
<sequence length="240" mass="27193">MKNIPADWDGEVLLDSGAYRAFKQPRKALSVEQLVDFVMEHRQRLTGIVASDIIGQPISSVLKTLRFLVQFDQRSVELDVQERPWIMAVWQWGASPRLLPVLMQWADVVGIGGCQPWLKARSKAEKQQRAENFEALAFLCRSLYQRYGPRTHIFGNCWERAIEELAPFVASSDTSHWITPKRTGCVVFRHDKGHLAKAPARVLSEAQKWSLDERCVESAKAIASFLDEPGDAPRKVHLSG</sequence>
<accession>A0ABD4T3I7</accession>
<keyword evidence="1" id="KW-0614">Plasmid</keyword>
<evidence type="ECO:0000313" key="2">
    <source>
        <dbReference type="Proteomes" id="UP000031561"/>
    </source>
</evidence>
<dbReference type="RefSeq" id="WP_250833320.1">
    <property type="nucleotide sequence ID" value="NZ_JTHE03000057.1"/>
</dbReference>
<protein>
    <submittedName>
        <fullName evidence="1">Uncharacterized protein</fullName>
    </submittedName>
</protein>
<gene>
    <name evidence="1" type="ORF">QQ91_0009950</name>
</gene>
<keyword evidence="2" id="KW-1185">Reference proteome</keyword>
<dbReference type="EMBL" id="JTHE03000057">
    <property type="protein sequence ID" value="MCM1983144.1"/>
    <property type="molecule type" value="Genomic_DNA"/>
</dbReference>
<name>A0ABD4T3I7_9CYAN</name>
<geneLocation type="plasmid" evidence="1">
    <name>unnamed17</name>
</geneLocation>